<gene>
    <name evidence="1" type="ORF">DICVIV_05331</name>
</gene>
<evidence type="ECO:0000313" key="1">
    <source>
        <dbReference type="EMBL" id="KJH48535.1"/>
    </source>
</evidence>
<evidence type="ECO:0008006" key="3">
    <source>
        <dbReference type="Google" id="ProtNLM"/>
    </source>
</evidence>
<dbReference type="InterPro" id="IPR045860">
    <property type="entry name" value="Snake_toxin-like_sf"/>
</dbReference>
<accession>A0A0D8XVK1</accession>
<name>A0A0D8XVK1_DICVI</name>
<keyword evidence="2" id="KW-1185">Reference proteome</keyword>
<dbReference type="SUPFAM" id="SSF57302">
    <property type="entry name" value="Snake toxin-like"/>
    <property type="match status" value="1"/>
</dbReference>
<dbReference type="Proteomes" id="UP000053766">
    <property type="component" value="Unassembled WGS sequence"/>
</dbReference>
<proteinExistence type="predicted"/>
<reference evidence="2" key="2">
    <citation type="journal article" date="2016" name="Sci. Rep.">
        <title>Dictyocaulus viviparus genome, variome and transcriptome elucidate lungworm biology and support future intervention.</title>
        <authorList>
            <person name="McNulty S.N."/>
            <person name="Strube C."/>
            <person name="Rosa B.A."/>
            <person name="Martin J.C."/>
            <person name="Tyagi R."/>
            <person name="Choi Y.J."/>
            <person name="Wang Q."/>
            <person name="Hallsworth Pepin K."/>
            <person name="Zhang X."/>
            <person name="Ozersky P."/>
            <person name="Wilson R.K."/>
            <person name="Sternberg P.W."/>
            <person name="Gasser R.B."/>
            <person name="Mitreva M."/>
        </authorList>
    </citation>
    <scope>NUCLEOTIDE SEQUENCE [LARGE SCALE GENOMIC DNA]</scope>
    <source>
        <strain evidence="2">HannoverDv2000</strain>
    </source>
</reference>
<sequence length="90" mass="9611">MSSSTRQSARTVLNSYKNKEETEIQTNKISFLKAGSMMNAPAQCTNTSQAGRESMICCCYGDGCNSASVTTTWLTMISVVGLSIGPAFLV</sequence>
<evidence type="ECO:0000313" key="2">
    <source>
        <dbReference type="Proteomes" id="UP000053766"/>
    </source>
</evidence>
<dbReference type="OrthoDB" id="5842553at2759"/>
<protein>
    <recommendedName>
        <fullName evidence="3">Protein sleepless</fullName>
    </recommendedName>
</protein>
<organism evidence="1 2">
    <name type="scientific">Dictyocaulus viviparus</name>
    <name type="common">Bovine lungworm</name>
    <dbReference type="NCBI Taxonomy" id="29172"/>
    <lineage>
        <taxon>Eukaryota</taxon>
        <taxon>Metazoa</taxon>
        <taxon>Ecdysozoa</taxon>
        <taxon>Nematoda</taxon>
        <taxon>Chromadorea</taxon>
        <taxon>Rhabditida</taxon>
        <taxon>Rhabditina</taxon>
        <taxon>Rhabditomorpha</taxon>
        <taxon>Strongyloidea</taxon>
        <taxon>Metastrongylidae</taxon>
        <taxon>Dictyocaulus</taxon>
    </lineage>
</organism>
<reference evidence="1 2" key="1">
    <citation type="submission" date="2013-11" db="EMBL/GenBank/DDBJ databases">
        <title>Draft genome of the bovine lungworm Dictyocaulus viviparus.</title>
        <authorList>
            <person name="Mitreva M."/>
        </authorList>
    </citation>
    <scope>NUCLEOTIDE SEQUENCE [LARGE SCALE GENOMIC DNA]</scope>
    <source>
        <strain evidence="1 2">HannoverDv2000</strain>
    </source>
</reference>
<dbReference type="EMBL" id="KN716264">
    <property type="protein sequence ID" value="KJH48535.1"/>
    <property type="molecule type" value="Genomic_DNA"/>
</dbReference>
<dbReference type="AlphaFoldDB" id="A0A0D8XVK1"/>